<dbReference type="GO" id="GO:0015791">
    <property type="term" value="P:polyol transmembrane transport"/>
    <property type="evidence" value="ECO:0007669"/>
    <property type="project" value="UniProtKB-ARBA"/>
</dbReference>
<feature type="transmembrane region" description="Helical" evidence="9">
    <location>
        <begin position="161"/>
        <end position="181"/>
    </location>
</feature>
<dbReference type="OrthoDB" id="5290825at2759"/>
<dbReference type="InterPro" id="IPR050814">
    <property type="entry name" value="Myo-inositol_Transporter"/>
</dbReference>
<evidence type="ECO:0000256" key="7">
    <source>
        <dbReference type="ARBA" id="ARBA00049119"/>
    </source>
</evidence>
<dbReference type="InterPro" id="IPR020846">
    <property type="entry name" value="MFS_dom"/>
</dbReference>
<evidence type="ECO:0000313" key="11">
    <source>
        <dbReference type="EMBL" id="CEQ40022.1"/>
    </source>
</evidence>
<gene>
    <name evidence="11" type="primary">SPOSA6832_01603</name>
</gene>
<keyword evidence="4 9" id="KW-0812">Transmembrane</keyword>
<evidence type="ECO:0000256" key="9">
    <source>
        <dbReference type="SAM" id="Phobius"/>
    </source>
</evidence>
<dbReference type="InterPro" id="IPR005828">
    <property type="entry name" value="MFS_sugar_transport-like"/>
</dbReference>
<feature type="transmembrane region" description="Helical" evidence="9">
    <location>
        <begin position="193"/>
        <end position="211"/>
    </location>
</feature>
<dbReference type="InterPro" id="IPR003663">
    <property type="entry name" value="Sugar/inositol_transpt"/>
</dbReference>
<dbReference type="PANTHER" id="PTHR48020:SF25">
    <property type="entry name" value="SUGAR TRANSPORTER, PUTATIVE (AFU_ORTHOLOGUE AFUA_7G05830)-RELATED"/>
    <property type="match status" value="1"/>
</dbReference>
<name>A0A0D6EJ23_SPOSA</name>
<protein>
    <submittedName>
        <fullName evidence="11">SPOSA6832_01603-mRNA-1:cds</fullName>
    </submittedName>
</protein>
<feature type="transmembrane region" description="Helical" evidence="9">
    <location>
        <begin position="256"/>
        <end position="274"/>
    </location>
</feature>
<feature type="transmembrane region" description="Helical" evidence="9">
    <location>
        <begin position="442"/>
        <end position="464"/>
    </location>
</feature>
<dbReference type="GO" id="GO:0015798">
    <property type="term" value="P:myo-inositol transport"/>
    <property type="evidence" value="ECO:0007669"/>
    <property type="project" value="UniProtKB-ARBA"/>
</dbReference>
<accession>A0A0D6EJ23</accession>
<dbReference type="PROSITE" id="PS50850">
    <property type="entry name" value="MFS"/>
    <property type="match status" value="1"/>
</dbReference>
<dbReference type="InterPro" id="IPR036259">
    <property type="entry name" value="MFS_trans_sf"/>
</dbReference>
<dbReference type="GO" id="GO:0016020">
    <property type="term" value="C:membrane"/>
    <property type="evidence" value="ECO:0007669"/>
    <property type="project" value="UniProtKB-SubCell"/>
</dbReference>
<evidence type="ECO:0000256" key="3">
    <source>
        <dbReference type="ARBA" id="ARBA00022448"/>
    </source>
</evidence>
<feature type="compositionally biased region" description="Polar residues" evidence="8">
    <location>
        <begin position="22"/>
        <end position="33"/>
    </location>
</feature>
<feature type="transmembrane region" description="Helical" evidence="9">
    <location>
        <begin position="470"/>
        <end position="487"/>
    </location>
</feature>
<keyword evidence="3" id="KW-0813">Transport</keyword>
<feature type="transmembrane region" description="Helical" evidence="9">
    <location>
        <begin position="286"/>
        <end position="308"/>
    </location>
</feature>
<dbReference type="PANTHER" id="PTHR48020">
    <property type="entry name" value="PROTON MYO-INOSITOL COTRANSPORTER"/>
    <property type="match status" value="1"/>
</dbReference>
<dbReference type="EMBL" id="CENE01000005">
    <property type="protein sequence ID" value="CEQ40022.1"/>
    <property type="molecule type" value="Genomic_DNA"/>
</dbReference>
<evidence type="ECO:0000256" key="6">
    <source>
        <dbReference type="ARBA" id="ARBA00023136"/>
    </source>
</evidence>
<dbReference type="Pfam" id="PF00083">
    <property type="entry name" value="Sugar_tr"/>
    <property type="match status" value="1"/>
</dbReference>
<feature type="domain" description="Major facilitator superfamily (MFS) profile" evidence="10">
    <location>
        <begin position="121"/>
        <end position="581"/>
    </location>
</feature>
<feature type="transmembrane region" description="Helical" evidence="9">
    <location>
        <begin position="526"/>
        <end position="550"/>
    </location>
</feature>
<evidence type="ECO:0000256" key="4">
    <source>
        <dbReference type="ARBA" id="ARBA00022692"/>
    </source>
</evidence>
<proteinExistence type="inferred from homology"/>
<feature type="transmembrane region" description="Helical" evidence="9">
    <location>
        <begin position="377"/>
        <end position="399"/>
    </location>
</feature>
<feature type="transmembrane region" description="Helical" evidence="9">
    <location>
        <begin position="223"/>
        <end position="244"/>
    </location>
</feature>
<evidence type="ECO:0000256" key="8">
    <source>
        <dbReference type="SAM" id="MobiDB-lite"/>
    </source>
</evidence>
<dbReference type="GO" id="GO:0022857">
    <property type="term" value="F:transmembrane transporter activity"/>
    <property type="evidence" value="ECO:0007669"/>
    <property type="project" value="InterPro"/>
</dbReference>
<feature type="transmembrane region" description="Helical" evidence="9">
    <location>
        <begin position="556"/>
        <end position="577"/>
    </location>
</feature>
<reference evidence="12" key="1">
    <citation type="submission" date="2015-02" db="EMBL/GenBank/DDBJ databases">
        <authorList>
            <person name="Gon?alves P."/>
        </authorList>
    </citation>
    <scope>NUCLEOTIDE SEQUENCE [LARGE SCALE GENOMIC DNA]</scope>
</reference>
<dbReference type="PRINTS" id="PR00171">
    <property type="entry name" value="SUGRTRNSPORT"/>
</dbReference>
<dbReference type="Proteomes" id="UP000243876">
    <property type="component" value="Unassembled WGS sequence"/>
</dbReference>
<feature type="region of interest" description="Disordered" evidence="8">
    <location>
        <begin position="1"/>
        <end position="42"/>
    </location>
</feature>
<comment type="similarity">
    <text evidence="2">Belongs to the major facilitator superfamily. Sugar transporter (TC 2.A.1.1) family.</text>
</comment>
<dbReference type="Gene3D" id="1.20.1250.20">
    <property type="entry name" value="MFS general substrate transporter like domains"/>
    <property type="match status" value="1"/>
</dbReference>
<keyword evidence="5 9" id="KW-1133">Transmembrane helix</keyword>
<evidence type="ECO:0000256" key="1">
    <source>
        <dbReference type="ARBA" id="ARBA00004141"/>
    </source>
</evidence>
<evidence type="ECO:0000259" key="10">
    <source>
        <dbReference type="PROSITE" id="PS50850"/>
    </source>
</evidence>
<sequence>MYEKSRPSLRQLESEMPAPGNRDSTSLTQVNSSFDKDRKQQNAKLANPLYDMTEEELYRDVESFVERTGLRDIQDLLRKAALVAQDRNNFERLPQLDEEEKQYLREETTHKWRQTKMLYYQVFMCSMAAVVQGMDETVINGANLFYPDQFGIGTRSQHDTLLVGLVNSAPYLCSAVCSCWLTYPLNRWLGRRGAIFVSTLFAGLCCIWSGVTNSWAHLFVARFVLGFGIGPKSATVPILTAEIAPARIRGALVMQWQVWTAFGIMLGTVSSLIFQKIPDKPGITGLNWRLMLGSACLPAIIVCAQVFFTPESPRWLMGQGKWDKAWQSLLRLRRSPIQAAVDLYYTAKLLEVEDEIQANAKRSRAVQLIAEPRNRRAMLASTIVMFGQQFCGVNAIAYYSSNIFSRSIRSMLINLSLTTFSTRHWTFALPAFFTIDTFGRRSLLLFTFPFLSITLVIAGCGFLIKSNPQAQLAFTLLGWALCVAVFYPNETSRLTVGCFASSLSAEAYPLQVREIGMALATASKSIGMALATATTWLFNFVVALTFPLLLVSFTSTGAFCWFAGWNALLFFLVLLFLPETKQRSAFSLRVAVEETKLTPGCIDFAALEELDEVFSMSTRRLALYGAATPWYQFQRIALRRKIKRTALEDYMASEEKDTPEIQHREDVKV</sequence>
<keyword evidence="12" id="KW-1185">Reference proteome</keyword>
<organism evidence="11 12">
    <name type="scientific">Sporidiobolus salmonicolor</name>
    <name type="common">Yeast-like fungus</name>
    <name type="synonym">Sporobolomyces salmonicolor</name>
    <dbReference type="NCBI Taxonomy" id="5005"/>
    <lineage>
        <taxon>Eukaryota</taxon>
        <taxon>Fungi</taxon>
        <taxon>Dikarya</taxon>
        <taxon>Basidiomycota</taxon>
        <taxon>Pucciniomycotina</taxon>
        <taxon>Microbotryomycetes</taxon>
        <taxon>Sporidiobolales</taxon>
        <taxon>Sporidiobolaceae</taxon>
        <taxon>Sporobolomyces</taxon>
    </lineage>
</organism>
<evidence type="ECO:0000313" key="12">
    <source>
        <dbReference type="Proteomes" id="UP000243876"/>
    </source>
</evidence>
<comment type="subcellular location">
    <subcellularLocation>
        <location evidence="1">Membrane</location>
        <topology evidence="1">Multi-pass membrane protein</topology>
    </subcellularLocation>
</comment>
<evidence type="ECO:0000256" key="2">
    <source>
        <dbReference type="ARBA" id="ARBA00010992"/>
    </source>
</evidence>
<keyword evidence="6 9" id="KW-0472">Membrane</keyword>
<dbReference type="SUPFAM" id="SSF103473">
    <property type="entry name" value="MFS general substrate transporter"/>
    <property type="match status" value="1"/>
</dbReference>
<comment type="catalytic activity">
    <reaction evidence="7">
        <text>myo-inositol(out) + H(+)(out) = myo-inositol(in) + H(+)(in)</text>
        <dbReference type="Rhea" id="RHEA:60364"/>
        <dbReference type="ChEBI" id="CHEBI:15378"/>
        <dbReference type="ChEBI" id="CHEBI:17268"/>
    </reaction>
</comment>
<evidence type="ECO:0000256" key="5">
    <source>
        <dbReference type="ARBA" id="ARBA00022989"/>
    </source>
</evidence>
<dbReference type="AlphaFoldDB" id="A0A0D6EJ23"/>